<dbReference type="InterPro" id="IPR006357">
    <property type="entry name" value="HAD-SF_hydro_IIA"/>
</dbReference>
<evidence type="ECO:0000313" key="6">
    <source>
        <dbReference type="EMBL" id="PMC58221.1"/>
    </source>
</evidence>
<evidence type="ECO:0000256" key="1">
    <source>
        <dbReference type="ARBA" id="ARBA00001946"/>
    </source>
</evidence>
<dbReference type="InterPro" id="IPR023214">
    <property type="entry name" value="HAD_sf"/>
</dbReference>
<accession>A0A2N6SMC8</accession>
<evidence type="ECO:0000256" key="2">
    <source>
        <dbReference type="ARBA" id="ARBA00006696"/>
    </source>
</evidence>
<comment type="caution">
    <text evidence="6">The sequence shown here is derived from an EMBL/GenBank/DDBJ whole genome shotgun (WGS) entry which is preliminary data.</text>
</comment>
<dbReference type="NCBIfam" id="TIGR01457">
    <property type="entry name" value="HAD-SF-IIA-hyp2"/>
    <property type="match status" value="1"/>
</dbReference>
<dbReference type="STRING" id="84521.SAMN04487994_101129"/>
<sequence>MKDYKGYIIDLDGTMYKGDTRIPTAEKFVRDLIDQKAPFIFLTNNATKTPEMIAQHLTSLVGEPIGVHQVYTSSLAVIDYLKAHHAKDKVFVIGEPAFKALVDEAGLERVQTNQADVVIQGLNRQTNYEELKLAVQAILNGADYLVTNEDRLIPQGDQFIPSSGAITAFIEHATSRKGNIFGKPHQPIMDGAMAQLGLSKEDVLLIGDNYETDIQAGIRYGVDTLMLLTGVSTRDDITQGEPTYLLEDLSYWEF</sequence>
<name>A0A2N6SMC8_9LACT</name>
<protein>
    <submittedName>
        <fullName evidence="6">TIGR01457 family HAD-type hydrolase</fullName>
    </submittedName>
</protein>
<dbReference type="Pfam" id="PF13242">
    <property type="entry name" value="Hydrolase_like"/>
    <property type="match status" value="1"/>
</dbReference>
<proteinExistence type="inferred from homology"/>
<keyword evidence="5" id="KW-0460">Magnesium</keyword>
<dbReference type="InterPro" id="IPR006354">
    <property type="entry name" value="HAD-SF_hydro_IIA_hyp1"/>
</dbReference>
<keyword evidence="3" id="KW-0479">Metal-binding</keyword>
<dbReference type="SUPFAM" id="SSF56784">
    <property type="entry name" value="HAD-like"/>
    <property type="match status" value="1"/>
</dbReference>
<dbReference type="PANTHER" id="PTHR19288">
    <property type="entry name" value="4-NITROPHENYLPHOSPHATASE-RELATED"/>
    <property type="match status" value="1"/>
</dbReference>
<dbReference type="Gene3D" id="3.40.50.1000">
    <property type="entry name" value="HAD superfamily/HAD-like"/>
    <property type="match status" value="2"/>
</dbReference>
<dbReference type="GO" id="GO:0016791">
    <property type="term" value="F:phosphatase activity"/>
    <property type="evidence" value="ECO:0007669"/>
    <property type="project" value="TreeGrafter"/>
</dbReference>
<dbReference type="GO" id="GO:0005737">
    <property type="term" value="C:cytoplasm"/>
    <property type="evidence" value="ECO:0007669"/>
    <property type="project" value="TreeGrafter"/>
</dbReference>
<keyword evidence="4 6" id="KW-0378">Hydrolase</keyword>
<evidence type="ECO:0000313" key="7">
    <source>
        <dbReference type="Proteomes" id="UP000235682"/>
    </source>
</evidence>
<reference evidence="6 7" key="1">
    <citation type="submission" date="2017-09" db="EMBL/GenBank/DDBJ databases">
        <title>Bacterial strain isolated from the female urinary microbiota.</title>
        <authorList>
            <person name="Thomas-White K."/>
            <person name="Kumar N."/>
            <person name="Forster S."/>
            <person name="Putonti C."/>
            <person name="Lawley T."/>
            <person name="Wolfe A.J."/>
        </authorList>
    </citation>
    <scope>NUCLEOTIDE SEQUENCE [LARGE SCALE GENOMIC DNA]</scope>
    <source>
        <strain evidence="6 7">UMB0852</strain>
    </source>
</reference>
<dbReference type="AlphaFoldDB" id="A0A2N6SMC8"/>
<comment type="cofactor">
    <cofactor evidence="1">
        <name>Mg(2+)</name>
        <dbReference type="ChEBI" id="CHEBI:18420"/>
    </cofactor>
</comment>
<keyword evidence="7" id="KW-1185">Reference proteome</keyword>
<dbReference type="GO" id="GO:0046872">
    <property type="term" value="F:metal ion binding"/>
    <property type="evidence" value="ECO:0007669"/>
    <property type="project" value="UniProtKB-KW"/>
</dbReference>
<dbReference type="Pfam" id="PF13344">
    <property type="entry name" value="Hydrolase_6"/>
    <property type="match status" value="1"/>
</dbReference>
<comment type="similarity">
    <text evidence="2">Belongs to the HAD-like hydrolase superfamily. NagD family.</text>
</comment>
<evidence type="ECO:0000256" key="3">
    <source>
        <dbReference type="ARBA" id="ARBA00022723"/>
    </source>
</evidence>
<dbReference type="OrthoDB" id="9810449at2"/>
<dbReference type="EMBL" id="PNHE01000020">
    <property type="protein sequence ID" value="PMC58221.1"/>
    <property type="molecule type" value="Genomic_DNA"/>
</dbReference>
<organism evidence="6 7">
    <name type="scientific">Dolosicoccus paucivorans</name>
    <dbReference type="NCBI Taxonomy" id="84521"/>
    <lineage>
        <taxon>Bacteria</taxon>
        <taxon>Bacillati</taxon>
        <taxon>Bacillota</taxon>
        <taxon>Bacilli</taxon>
        <taxon>Lactobacillales</taxon>
        <taxon>Aerococcaceae</taxon>
        <taxon>Dolosicoccus</taxon>
    </lineage>
</organism>
<dbReference type="Proteomes" id="UP000235682">
    <property type="component" value="Unassembled WGS sequence"/>
</dbReference>
<gene>
    <name evidence="6" type="ORF">CJ205_05365</name>
</gene>
<dbReference type="PANTHER" id="PTHR19288:SF46">
    <property type="entry name" value="HALOACID DEHALOGENASE-LIKE HYDROLASE DOMAIN-CONTAINING PROTEIN 2"/>
    <property type="match status" value="1"/>
</dbReference>
<evidence type="ECO:0000256" key="5">
    <source>
        <dbReference type="ARBA" id="ARBA00022842"/>
    </source>
</evidence>
<dbReference type="InterPro" id="IPR036412">
    <property type="entry name" value="HAD-like_sf"/>
</dbReference>
<dbReference type="RefSeq" id="WP_102227553.1">
    <property type="nucleotide sequence ID" value="NZ_PNFY01000008.1"/>
</dbReference>
<evidence type="ECO:0000256" key="4">
    <source>
        <dbReference type="ARBA" id="ARBA00022801"/>
    </source>
</evidence>
<dbReference type="NCBIfam" id="TIGR01460">
    <property type="entry name" value="HAD-SF-IIA"/>
    <property type="match status" value="1"/>
</dbReference>